<name>A0ABN7ANL5_9HEMI</name>
<feature type="transmembrane region" description="Helical" evidence="1">
    <location>
        <begin position="672"/>
        <end position="694"/>
    </location>
</feature>
<feature type="transmembrane region" description="Helical" evidence="1">
    <location>
        <begin position="461"/>
        <end position="478"/>
    </location>
</feature>
<feature type="transmembrane region" description="Helical" evidence="1">
    <location>
        <begin position="781"/>
        <end position="802"/>
    </location>
</feature>
<feature type="transmembrane region" description="Helical" evidence="1">
    <location>
        <begin position="595"/>
        <end position="614"/>
    </location>
</feature>
<evidence type="ECO:0008006" key="4">
    <source>
        <dbReference type="Google" id="ProtNLM"/>
    </source>
</evidence>
<feature type="transmembrane region" description="Helical" evidence="1">
    <location>
        <begin position="5"/>
        <end position="25"/>
    </location>
</feature>
<feature type="transmembrane region" description="Helical" evidence="1">
    <location>
        <begin position="512"/>
        <end position="530"/>
    </location>
</feature>
<dbReference type="Proteomes" id="UP001307889">
    <property type="component" value="Chromosome 4"/>
</dbReference>
<dbReference type="EMBL" id="AP028912">
    <property type="protein sequence ID" value="BES93821.1"/>
    <property type="molecule type" value="Genomic_DNA"/>
</dbReference>
<evidence type="ECO:0000313" key="3">
    <source>
        <dbReference type="Proteomes" id="UP001307889"/>
    </source>
</evidence>
<accession>A0ABN7ANL5</accession>
<proteinExistence type="predicted"/>
<reference evidence="2 3" key="1">
    <citation type="submission" date="2023-09" db="EMBL/GenBank/DDBJ databases">
        <title>Nesidiocoris tenuis whole genome shotgun sequence.</title>
        <authorList>
            <person name="Shibata T."/>
            <person name="Shimoda M."/>
            <person name="Kobayashi T."/>
            <person name="Uehara T."/>
        </authorList>
    </citation>
    <scope>NUCLEOTIDE SEQUENCE [LARGE SCALE GENOMIC DNA]</scope>
    <source>
        <strain evidence="2 3">Japan</strain>
    </source>
</reference>
<feature type="transmembrane region" description="Helical" evidence="1">
    <location>
        <begin position="427"/>
        <end position="449"/>
    </location>
</feature>
<keyword evidence="1" id="KW-0472">Membrane</keyword>
<keyword evidence="3" id="KW-1185">Reference proteome</keyword>
<feature type="transmembrane region" description="Helical" evidence="1">
    <location>
        <begin position="745"/>
        <end position="769"/>
    </location>
</feature>
<organism evidence="2 3">
    <name type="scientific">Nesidiocoris tenuis</name>
    <dbReference type="NCBI Taxonomy" id="355587"/>
    <lineage>
        <taxon>Eukaryota</taxon>
        <taxon>Metazoa</taxon>
        <taxon>Ecdysozoa</taxon>
        <taxon>Arthropoda</taxon>
        <taxon>Hexapoda</taxon>
        <taxon>Insecta</taxon>
        <taxon>Pterygota</taxon>
        <taxon>Neoptera</taxon>
        <taxon>Paraneoptera</taxon>
        <taxon>Hemiptera</taxon>
        <taxon>Heteroptera</taxon>
        <taxon>Panheteroptera</taxon>
        <taxon>Cimicomorpha</taxon>
        <taxon>Miridae</taxon>
        <taxon>Dicyphina</taxon>
        <taxon>Nesidiocoris</taxon>
    </lineage>
</organism>
<feature type="transmembrane region" description="Helical" evidence="1">
    <location>
        <begin position="569"/>
        <end position="589"/>
    </location>
</feature>
<keyword evidence="1" id="KW-1133">Transmembrane helix</keyword>
<gene>
    <name evidence="2" type="ORF">NTJ_06631</name>
</gene>
<feature type="transmembrane region" description="Helical" evidence="1">
    <location>
        <begin position="706"/>
        <end position="725"/>
    </location>
</feature>
<feature type="transmembrane region" description="Helical" evidence="1">
    <location>
        <begin position="634"/>
        <end position="660"/>
    </location>
</feature>
<evidence type="ECO:0000256" key="1">
    <source>
        <dbReference type="SAM" id="Phobius"/>
    </source>
</evidence>
<keyword evidence="1" id="KW-0812">Transmembrane</keyword>
<feature type="transmembrane region" description="Helical" evidence="1">
    <location>
        <begin position="536"/>
        <end position="557"/>
    </location>
</feature>
<evidence type="ECO:0000313" key="2">
    <source>
        <dbReference type="EMBL" id="BES93821.1"/>
    </source>
</evidence>
<protein>
    <recommendedName>
        <fullName evidence="4">Intimal thickness related receptor IRP domain-containing protein</fullName>
    </recommendedName>
</protein>
<feature type="transmembrane region" description="Helical" evidence="1">
    <location>
        <begin position="484"/>
        <end position="500"/>
    </location>
</feature>
<feature type="transmembrane region" description="Helical" evidence="1">
    <location>
        <begin position="402"/>
        <end position="421"/>
    </location>
</feature>
<feature type="transmembrane region" description="Helical" evidence="1">
    <location>
        <begin position="360"/>
        <end position="382"/>
    </location>
</feature>
<sequence length="842" mass="94972">MWKFFVYGAVVQIVLLVAMLDVFIYQEDEQRYLSVFGWHFRTNQEPCQLTIFFVDGLQSTDMDQALEGWHLMRLVESTNGNESVTFNYTYRSLTAGRKENDSRSIIDGKRIFYAGASSVDEFFNVTSWHTVYINCSDVVNMSDPLSVNANYNDRVIQSFERYLDSSDFLNHPVRLLRFDVRNCDFNSTSPKIRKRSVRHILDGIHNLLKKIEKSSSNATSMLVTTSSLRTLSLQVDKDEGSKDFLAVWVAGGHPDPSHCEETISYNEAYSLLGTVINSRYTRVIRHEISFTLKTSGPHWKNSSHPLLFAEGNLLGFFGMDPPKVTQPPPGYPSTFVDLPRLVVLNEVFTLLDYSNVEIDAVVILASILLFCSWMCLLVVKAVNLGSEVEEYGKLPTATVMRILNAAFLVILVFIWALMAYWEYPIRYTVYLFAAILTTRWFLDALLLLVRNTSTISVPSPMKVCLLVGVTLVIVELFFWTARYGQMYVLFTTLIAIRILMEAFSTANLRTEVSLAVSTCCVGLALIVRALKFEPVITVNVTAVCWIIAGGLAIKFLMRRLNFERIVMSVCLAEYVICALISNLLFLWPAKDIHDSTMVAVLCTLMIMNLLLPTLGNPANRQCRLLQMSVATSSFFLFFAPECEGLVFLTVFTTCICIYKLEIISQPLNNDDLVLSPFMVLLYSVILAMSAQAIAPIGGKYLFQAESLVAMGVSCNIVAVIVVYYIKLGFLVNVLQMTVLSCVKKFLETSTLLLIIAVFNLVSLRTFIHVTIFPWTTGLKNIYLIHISMHSLSALMFYLHPFVQMLGDGSLLSLCQPQNAVPIRRLSIYQDEDKYTSTSSNNQ</sequence>